<evidence type="ECO:0000259" key="5">
    <source>
        <dbReference type="PROSITE" id="PS50102"/>
    </source>
</evidence>
<feature type="domain" description="RRM" evidence="5">
    <location>
        <begin position="19"/>
        <end position="96"/>
    </location>
</feature>
<keyword evidence="3" id="KW-0539">Nucleus</keyword>
<accession>A0A1A9W0H0</accession>
<dbReference type="GO" id="GO:0003727">
    <property type="term" value="F:single-stranded RNA binding"/>
    <property type="evidence" value="ECO:0007669"/>
    <property type="project" value="TreeGrafter"/>
</dbReference>
<reference evidence="6" key="2">
    <citation type="submission" date="2020-05" db="UniProtKB">
        <authorList>
            <consortium name="EnsemblMetazoa"/>
        </authorList>
    </citation>
    <scope>IDENTIFICATION</scope>
    <source>
        <strain evidence="6">IAEA</strain>
    </source>
</reference>
<dbReference type="InterPro" id="IPR052285">
    <property type="entry name" value="NEXT_complex_subunit"/>
</dbReference>
<proteinExistence type="predicted"/>
<dbReference type="PANTHER" id="PTHR13798:SF11">
    <property type="entry name" value="RNA-BINDING PROTEIN 7-RELATED"/>
    <property type="match status" value="1"/>
</dbReference>
<dbReference type="EnsemblMetazoa" id="GBRI001887-RA">
    <property type="protein sequence ID" value="GBRI001887-PA"/>
    <property type="gene ID" value="GBRI001887"/>
</dbReference>
<dbReference type="Pfam" id="PF00076">
    <property type="entry name" value="RRM_1"/>
    <property type="match status" value="1"/>
</dbReference>
<dbReference type="GO" id="GO:0000381">
    <property type="term" value="P:regulation of alternative mRNA splicing, via spliceosome"/>
    <property type="evidence" value="ECO:0007669"/>
    <property type="project" value="TreeGrafter"/>
</dbReference>
<dbReference type="AlphaFoldDB" id="A0A1A9W0H0"/>
<evidence type="ECO:0000313" key="7">
    <source>
        <dbReference type="Proteomes" id="UP000091820"/>
    </source>
</evidence>
<protein>
    <recommendedName>
        <fullName evidence="5">RRM domain-containing protein</fullName>
    </recommendedName>
</protein>
<name>A0A1A9W0H0_9MUSC</name>
<dbReference type="PROSITE" id="PS50102">
    <property type="entry name" value="RRM"/>
    <property type="match status" value="1"/>
</dbReference>
<keyword evidence="7" id="KW-1185">Reference proteome</keyword>
<dbReference type="Gene3D" id="3.30.70.330">
    <property type="match status" value="1"/>
</dbReference>
<evidence type="ECO:0000256" key="1">
    <source>
        <dbReference type="ARBA" id="ARBA00004642"/>
    </source>
</evidence>
<keyword evidence="2 4" id="KW-0694">RNA-binding</keyword>
<dbReference type="VEuPathDB" id="VectorBase:GBRI001887"/>
<dbReference type="STRING" id="37001.A0A1A9W0H0"/>
<dbReference type="InterPro" id="IPR035979">
    <property type="entry name" value="RBD_domain_sf"/>
</dbReference>
<dbReference type="GO" id="GO:0005654">
    <property type="term" value="C:nucleoplasm"/>
    <property type="evidence" value="ECO:0007669"/>
    <property type="project" value="UniProtKB-SubCell"/>
</dbReference>
<evidence type="ECO:0000256" key="4">
    <source>
        <dbReference type="PROSITE-ProRule" id="PRU00176"/>
    </source>
</evidence>
<evidence type="ECO:0000256" key="3">
    <source>
        <dbReference type="ARBA" id="ARBA00023242"/>
    </source>
</evidence>
<evidence type="ECO:0000256" key="2">
    <source>
        <dbReference type="ARBA" id="ARBA00022884"/>
    </source>
</evidence>
<dbReference type="InterPro" id="IPR000504">
    <property type="entry name" value="RRM_dom"/>
</dbReference>
<dbReference type="SMART" id="SM00360">
    <property type="entry name" value="RRM"/>
    <property type="match status" value="1"/>
</dbReference>
<organism evidence="6 7">
    <name type="scientific">Glossina brevipalpis</name>
    <dbReference type="NCBI Taxonomy" id="37001"/>
    <lineage>
        <taxon>Eukaryota</taxon>
        <taxon>Metazoa</taxon>
        <taxon>Ecdysozoa</taxon>
        <taxon>Arthropoda</taxon>
        <taxon>Hexapoda</taxon>
        <taxon>Insecta</taxon>
        <taxon>Pterygota</taxon>
        <taxon>Neoptera</taxon>
        <taxon>Endopterygota</taxon>
        <taxon>Diptera</taxon>
        <taxon>Brachycera</taxon>
        <taxon>Muscomorpha</taxon>
        <taxon>Hippoboscoidea</taxon>
        <taxon>Glossinidae</taxon>
        <taxon>Glossina</taxon>
    </lineage>
</organism>
<sequence length="97" mass="11378">MLKRKLQYRDDEDCDEDKRTLPCANLDERATEEILYEAFLQAGPIESAYIHKDEAGRSCLFGFITYVHRCGIFYVLKLLQGLTLYRKRISISYPYTS</sequence>
<dbReference type="Proteomes" id="UP000091820">
    <property type="component" value="Unassembled WGS sequence"/>
</dbReference>
<evidence type="ECO:0000313" key="6">
    <source>
        <dbReference type="EnsemblMetazoa" id="GBRI001887-PA"/>
    </source>
</evidence>
<dbReference type="PANTHER" id="PTHR13798">
    <property type="entry name" value="RNA BINDING MOTIF RBM PROTEIN -RELATED"/>
    <property type="match status" value="1"/>
</dbReference>
<dbReference type="InterPro" id="IPR012677">
    <property type="entry name" value="Nucleotide-bd_a/b_plait_sf"/>
</dbReference>
<reference evidence="7" key="1">
    <citation type="submission" date="2014-03" db="EMBL/GenBank/DDBJ databases">
        <authorList>
            <person name="Aksoy S."/>
            <person name="Warren W."/>
            <person name="Wilson R.K."/>
        </authorList>
    </citation>
    <scope>NUCLEOTIDE SEQUENCE [LARGE SCALE GENOMIC DNA]</scope>
    <source>
        <strain evidence="7">IAEA</strain>
    </source>
</reference>
<comment type="subcellular location">
    <subcellularLocation>
        <location evidence="1">Nucleus</location>
        <location evidence="1">Nucleoplasm</location>
    </subcellularLocation>
</comment>
<dbReference type="SUPFAM" id="SSF54928">
    <property type="entry name" value="RNA-binding domain, RBD"/>
    <property type="match status" value="1"/>
</dbReference>